<sequence>MSAVTQSETEAGAGLQAQLASGSEARALSSSALNSNSESEAGSLEQSVSPSLSGTVFSESGLATSPLFCVTDTNPSATAPSVSSDSGVPPKSTSNSNSPSPSSTALAIANFRPTSKEVISGIAPHVFDERRTRSRRSRSRNGRRRSAGMAGVGAVYTAGDGLELSRRRSRSLEGIGSGFGSIPRSTFRTNSATSVSYSKWGASPLRLSAVVTVEDIDRLLQLG</sequence>
<gene>
    <name evidence="2" type="ORF">BT96DRAFT_427228</name>
</gene>
<dbReference type="Proteomes" id="UP000799118">
    <property type="component" value="Unassembled WGS sequence"/>
</dbReference>
<reference evidence="2" key="1">
    <citation type="journal article" date="2019" name="Environ. Microbiol.">
        <title>Fungal ecological strategies reflected in gene transcription - a case study of two litter decomposers.</title>
        <authorList>
            <person name="Barbi F."/>
            <person name="Kohler A."/>
            <person name="Barry K."/>
            <person name="Baskaran P."/>
            <person name="Daum C."/>
            <person name="Fauchery L."/>
            <person name="Ihrmark K."/>
            <person name="Kuo A."/>
            <person name="LaButti K."/>
            <person name="Lipzen A."/>
            <person name="Morin E."/>
            <person name="Grigoriev I.V."/>
            <person name="Henrissat B."/>
            <person name="Lindahl B."/>
            <person name="Martin F."/>
        </authorList>
    </citation>
    <scope>NUCLEOTIDE SEQUENCE</scope>
    <source>
        <strain evidence="2">JB14</strain>
    </source>
</reference>
<dbReference type="EMBL" id="ML769417">
    <property type="protein sequence ID" value="KAE9404400.1"/>
    <property type="molecule type" value="Genomic_DNA"/>
</dbReference>
<feature type="compositionally biased region" description="Polar residues" evidence="1">
    <location>
        <begin position="71"/>
        <end position="86"/>
    </location>
</feature>
<accession>A0A6A4I353</accession>
<dbReference type="OrthoDB" id="3068253at2759"/>
<feature type="compositionally biased region" description="Polar residues" evidence="1">
    <location>
        <begin position="46"/>
        <end position="63"/>
    </location>
</feature>
<feature type="compositionally biased region" description="Low complexity" evidence="1">
    <location>
        <begin position="92"/>
        <end position="104"/>
    </location>
</feature>
<evidence type="ECO:0000313" key="2">
    <source>
        <dbReference type="EMBL" id="KAE9404400.1"/>
    </source>
</evidence>
<feature type="region of interest" description="Disordered" evidence="1">
    <location>
        <begin position="122"/>
        <end position="149"/>
    </location>
</feature>
<organism evidence="2 3">
    <name type="scientific">Gymnopus androsaceus JB14</name>
    <dbReference type="NCBI Taxonomy" id="1447944"/>
    <lineage>
        <taxon>Eukaryota</taxon>
        <taxon>Fungi</taxon>
        <taxon>Dikarya</taxon>
        <taxon>Basidiomycota</taxon>
        <taxon>Agaricomycotina</taxon>
        <taxon>Agaricomycetes</taxon>
        <taxon>Agaricomycetidae</taxon>
        <taxon>Agaricales</taxon>
        <taxon>Marasmiineae</taxon>
        <taxon>Omphalotaceae</taxon>
        <taxon>Gymnopus</taxon>
    </lineage>
</organism>
<feature type="region of interest" description="Disordered" evidence="1">
    <location>
        <begin position="1"/>
        <end position="105"/>
    </location>
</feature>
<feature type="compositionally biased region" description="Low complexity" evidence="1">
    <location>
        <begin position="11"/>
        <end position="45"/>
    </location>
</feature>
<dbReference type="AlphaFoldDB" id="A0A6A4I353"/>
<evidence type="ECO:0000256" key="1">
    <source>
        <dbReference type="SAM" id="MobiDB-lite"/>
    </source>
</evidence>
<name>A0A6A4I353_9AGAR</name>
<evidence type="ECO:0000313" key="3">
    <source>
        <dbReference type="Proteomes" id="UP000799118"/>
    </source>
</evidence>
<proteinExistence type="predicted"/>
<keyword evidence="3" id="KW-1185">Reference proteome</keyword>
<protein>
    <submittedName>
        <fullName evidence="2">Uncharacterized protein</fullName>
    </submittedName>
</protein>
<feature type="compositionally biased region" description="Basic residues" evidence="1">
    <location>
        <begin position="132"/>
        <end position="146"/>
    </location>
</feature>